<dbReference type="Gene3D" id="1.25.10.10">
    <property type="entry name" value="Leucine-rich Repeat Variant"/>
    <property type="match status" value="1"/>
</dbReference>
<reference evidence="4" key="1">
    <citation type="submission" date="2025-08" db="UniProtKB">
        <authorList>
            <consortium name="RefSeq"/>
        </authorList>
    </citation>
    <scope>IDENTIFICATION</scope>
    <source>
        <strain evidence="4">J_2021</strain>
        <tissue evidence="4">Erythrocytes</tissue>
    </source>
</reference>
<organism evidence="3 4">
    <name type="scientific">Xenopus laevis</name>
    <name type="common">African clawed frog</name>
    <dbReference type="NCBI Taxonomy" id="8355"/>
    <lineage>
        <taxon>Eukaryota</taxon>
        <taxon>Metazoa</taxon>
        <taxon>Chordata</taxon>
        <taxon>Craniata</taxon>
        <taxon>Vertebrata</taxon>
        <taxon>Euteleostomi</taxon>
        <taxon>Amphibia</taxon>
        <taxon>Batrachia</taxon>
        <taxon>Anura</taxon>
        <taxon>Pipoidea</taxon>
        <taxon>Pipidae</taxon>
        <taxon>Xenopodinae</taxon>
        <taxon>Xenopus</taxon>
        <taxon>Xenopus</taxon>
    </lineage>
</organism>
<dbReference type="GO" id="GO:0019888">
    <property type="term" value="F:protein phosphatase regulator activity"/>
    <property type="evidence" value="ECO:0007669"/>
    <property type="project" value="TreeGrafter"/>
</dbReference>
<proteinExistence type="inferred from homology"/>
<dbReference type="SUPFAM" id="SSF48371">
    <property type="entry name" value="ARM repeat"/>
    <property type="match status" value="1"/>
</dbReference>
<accession>A0A8J1MH18</accession>
<feature type="region of interest" description="Disordered" evidence="2">
    <location>
        <begin position="696"/>
        <end position="756"/>
    </location>
</feature>
<dbReference type="RefSeq" id="XP_041441014.1">
    <property type="nucleotide sequence ID" value="XM_041585080.1"/>
</dbReference>
<dbReference type="PANTHER" id="PTHR12634">
    <property type="entry name" value="SIT4 YEAST -ASSOCIATING PROTEIN-RELATED"/>
    <property type="match status" value="1"/>
</dbReference>
<evidence type="ECO:0000256" key="1">
    <source>
        <dbReference type="ARBA" id="ARBA00006180"/>
    </source>
</evidence>
<feature type="compositionally biased region" description="Low complexity" evidence="2">
    <location>
        <begin position="863"/>
        <end position="872"/>
    </location>
</feature>
<feature type="compositionally biased region" description="Low complexity" evidence="2">
    <location>
        <begin position="821"/>
        <end position="831"/>
    </location>
</feature>
<evidence type="ECO:0000313" key="3">
    <source>
        <dbReference type="Proteomes" id="UP000186698"/>
    </source>
</evidence>
<keyword evidence="3" id="KW-1185">Reference proteome</keyword>
<feature type="compositionally biased region" description="Polar residues" evidence="2">
    <location>
        <begin position="938"/>
        <end position="964"/>
    </location>
</feature>
<dbReference type="InterPro" id="IPR007587">
    <property type="entry name" value="SAPS"/>
</dbReference>
<feature type="region of interest" description="Disordered" evidence="2">
    <location>
        <begin position="815"/>
        <end position="839"/>
    </location>
</feature>
<protein>
    <submittedName>
        <fullName evidence="4">Protein phosphatase 6 regulatory subunit 2 L homeolog isoform X4</fullName>
    </submittedName>
</protein>
<dbReference type="AlphaFoldDB" id="A0A8J1MH18"/>
<dbReference type="CTD" id="444243"/>
<gene>
    <name evidence="4" type="primary">ppp6r2.L</name>
    <name evidence="4" type="synonym">pp6r2</name>
    <name evidence="4" type="synonym">ppp6r2</name>
    <name evidence="4" type="synonym">saps2</name>
</gene>
<dbReference type="GeneID" id="444243"/>
<dbReference type="Proteomes" id="UP000186698">
    <property type="component" value="Chromosome 3L"/>
</dbReference>
<dbReference type="Pfam" id="PF04499">
    <property type="entry name" value="SAPS"/>
    <property type="match status" value="1"/>
</dbReference>
<dbReference type="PANTHER" id="PTHR12634:SF15">
    <property type="entry name" value="SERINE_THREONINE-PROTEIN PHOSPHATASE 6 REGULATORY SUBUNIT 2"/>
    <property type="match status" value="1"/>
</dbReference>
<evidence type="ECO:0000256" key="2">
    <source>
        <dbReference type="SAM" id="MobiDB-lite"/>
    </source>
</evidence>
<sequence>MYFVAVCILDCQYKCICVFTSNSISETLLIPLPGTFLIMFWKFDLNTTSLVDKLLDKEDVTLQELMEEDDLLQECKAQNRRLLDFLCQQQCMEQLVELITQKPPDHMEEKVRFKFPNTACELLTCDVPQINDKLGEDDNLLNLLYDFLRQEPPLNPLLASFFSKTIGNLIARKTEQVIGFLRKKEKFIALVLEHIGTSAMMDLLLRLISCVEPAPLRQEVLQWLNEERLIQRLIDLIHHSQDEDKQSNASQTLCDLIRLSRDQCNQMQETMETDPLLATLESQPCVEQLLKNMFDGERTESCIVSGTQILLTLLETRRQSLFFYSVDPLLDSLPQGYDRTPTISNSILQVIEPRLKDFHHLLQHPPKKESILTTIGVLEEPLGNARLHTTHLIAALLHTNTPGINQELCRLSTMDLLLDLFFRYTWNNFMHLQVELCIAAVLSNSRQERKCLAVSEERKETEESQNGNIENMESCQTCSSEHEDLMITHLFQKCCLVQRILDAWETNDKIQAEGGMRRGNMGHLTRIANAVVQNMEKGPVQAQISDFITELPDDCRGRWESFVEETLTETNRRNTVDLVSTHHLHSSSEDEDLDSAFPNELSVQQAFSDYQIQQMTANFVDQFGFNDEEFAEQDDNINAPFDRIAEINFNIEAEDDNPNATLFEACCNERIQQFDDEEEDIWEEKEIGYGTQVKSRTRFGVSQSSEDSSRSDLENGEPTGSPVSDEEDEEGHSVETPQAADLITSTQSMQRDSVVPEETGWTAVFDEPVNSKPPAPCVALDVGSSVWEAPVPETSTSEQKGWAKFPDFQPFCCSESGPRCSSPVDTESSSSDGRTKHSQDKLFSAASPCVWNVCVARKNPVIGSDSSSSGGSDSDEEDKNNIVTETISTGSGHETIRLTMDTKNEKATFSRIFTPAGNPDDLAIDQMSVTDNRPTKASHPSSNTEDSSQEQSVAAQCDTSTQSTCKEKSHGSLASAPETTVNGPA</sequence>
<name>A0A8J1MH18_XENLA</name>
<dbReference type="GO" id="GO:0005829">
    <property type="term" value="C:cytosol"/>
    <property type="evidence" value="ECO:0007669"/>
    <property type="project" value="TreeGrafter"/>
</dbReference>
<feature type="region of interest" description="Disordered" evidence="2">
    <location>
        <begin position="860"/>
        <end position="985"/>
    </location>
</feature>
<feature type="compositionally biased region" description="Basic and acidic residues" evidence="2">
    <location>
        <begin position="894"/>
        <end position="908"/>
    </location>
</feature>
<dbReference type="GO" id="GO:0005634">
    <property type="term" value="C:nucleus"/>
    <property type="evidence" value="ECO:0007669"/>
    <property type="project" value="TreeGrafter"/>
</dbReference>
<comment type="similarity">
    <text evidence="1">Belongs to the SAPS family.</text>
</comment>
<dbReference type="InterPro" id="IPR016024">
    <property type="entry name" value="ARM-type_fold"/>
</dbReference>
<feature type="compositionally biased region" description="Polar residues" evidence="2">
    <location>
        <begin position="881"/>
        <end position="892"/>
    </location>
</feature>
<dbReference type="GO" id="GO:0019903">
    <property type="term" value="F:protein phosphatase binding"/>
    <property type="evidence" value="ECO:0007669"/>
    <property type="project" value="InterPro"/>
</dbReference>
<dbReference type="InterPro" id="IPR011989">
    <property type="entry name" value="ARM-like"/>
</dbReference>
<evidence type="ECO:0000313" key="4">
    <source>
        <dbReference type="RefSeq" id="XP_041441014.1"/>
    </source>
</evidence>